<feature type="compositionally biased region" description="Basic and acidic residues" evidence="3">
    <location>
        <begin position="459"/>
        <end position="485"/>
    </location>
</feature>
<dbReference type="InterPro" id="IPR006073">
    <property type="entry name" value="GTP-bd"/>
</dbReference>
<dbReference type="GO" id="GO:0005525">
    <property type="term" value="F:GTP binding"/>
    <property type="evidence" value="ECO:0007669"/>
    <property type="project" value="UniProtKB-KW"/>
</dbReference>
<dbReference type="PANTHER" id="PTHR45782">
    <property type="entry name" value="MITOCHONDRIAL RIBOSOME-ASSOCIATED GTPASE 1"/>
    <property type="match status" value="1"/>
</dbReference>
<accession>A0AAD2JLV0</accession>
<dbReference type="InterPro" id="IPR023179">
    <property type="entry name" value="GTP-bd_ortho_bundle_sf"/>
</dbReference>
<feature type="compositionally biased region" description="Basic and acidic residues" evidence="3">
    <location>
        <begin position="194"/>
        <end position="204"/>
    </location>
</feature>
<organism evidence="5 6">
    <name type="scientific">Cylindrotheca closterium</name>
    <dbReference type="NCBI Taxonomy" id="2856"/>
    <lineage>
        <taxon>Eukaryota</taxon>
        <taxon>Sar</taxon>
        <taxon>Stramenopiles</taxon>
        <taxon>Ochrophyta</taxon>
        <taxon>Bacillariophyta</taxon>
        <taxon>Bacillariophyceae</taxon>
        <taxon>Bacillariophycidae</taxon>
        <taxon>Bacillariales</taxon>
        <taxon>Bacillariaceae</taxon>
        <taxon>Cylindrotheca</taxon>
    </lineage>
</organism>
<dbReference type="Gene3D" id="1.10.1580.10">
    <property type="match status" value="1"/>
</dbReference>
<feature type="region of interest" description="Disordered" evidence="3">
    <location>
        <begin position="170"/>
        <end position="204"/>
    </location>
</feature>
<evidence type="ECO:0000313" key="5">
    <source>
        <dbReference type="EMBL" id="CAJ1960410.1"/>
    </source>
</evidence>
<name>A0AAD2JLV0_9STRA</name>
<keyword evidence="6" id="KW-1185">Reference proteome</keyword>
<dbReference type="CDD" id="cd01856">
    <property type="entry name" value="YlqF"/>
    <property type="match status" value="1"/>
</dbReference>
<comment type="caution">
    <text evidence="5">The sequence shown here is derived from an EMBL/GenBank/DDBJ whole genome shotgun (WGS) entry which is preliminary data.</text>
</comment>
<evidence type="ECO:0000256" key="2">
    <source>
        <dbReference type="ARBA" id="ARBA00023134"/>
    </source>
</evidence>
<keyword evidence="2" id="KW-0342">GTP-binding</keyword>
<dbReference type="AlphaFoldDB" id="A0AAD2JLV0"/>
<feature type="domain" description="G" evidence="4">
    <location>
        <begin position="254"/>
        <end position="322"/>
    </location>
</feature>
<dbReference type="GO" id="GO:0032543">
    <property type="term" value="P:mitochondrial translation"/>
    <property type="evidence" value="ECO:0007669"/>
    <property type="project" value="TreeGrafter"/>
</dbReference>
<proteinExistence type="predicted"/>
<dbReference type="Proteomes" id="UP001295423">
    <property type="component" value="Unassembled WGS sequence"/>
</dbReference>
<dbReference type="SUPFAM" id="SSF52540">
    <property type="entry name" value="P-loop containing nucleoside triphosphate hydrolases"/>
    <property type="match status" value="1"/>
</dbReference>
<dbReference type="PANTHER" id="PTHR45782:SF5">
    <property type="entry name" value="DAR GTPASE 3, CHLOROPLASTIC"/>
    <property type="match status" value="1"/>
</dbReference>
<evidence type="ECO:0000313" key="6">
    <source>
        <dbReference type="Proteomes" id="UP001295423"/>
    </source>
</evidence>
<dbReference type="GO" id="GO:0003924">
    <property type="term" value="F:GTPase activity"/>
    <property type="evidence" value="ECO:0007669"/>
    <property type="project" value="TreeGrafter"/>
</dbReference>
<keyword evidence="1" id="KW-0547">Nucleotide-binding</keyword>
<evidence type="ECO:0000256" key="1">
    <source>
        <dbReference type="ARBA" id="ARBA00022741"/>
    </source>
</evidence>
<evidence type="ECO:0000259" key="4">
    <source>
        <dbReference type="Pfam" id="PF01926"/>
    </source>
</evidence>
<dbReference type="PRINTS" id="PR00326">
    <property type="entry name" value="GTP1OBG"/>
</dbReference>
<sequence>MTSKLSSALPMSRRIIYTMLSLSLVSASFRRNSAAMFATAFVHNAPSRAIHNNRQTVSYSSLSEEEQLTESGYKRPGVQWYPGHIAKAERQLSETLKAVDVVVEVRDARACKATAHPRVGEWCAGRPRIVVLTHLDMIPKAAAASWKKAYDTLGAERWDDAPVNTQVANQAQQARDIRFSYGDSPDNRKKKNKGTREEEGWEKKPKVVTPVDQVMFINAKQGQGIHGLQRAIFKAGAHVQERRERRGLKTRALRVGIIGYPNVGKSALINRILGRRRARTANTPGVTRSLQWIRVRTDESKTQRKEFELLDSPGIIPAKMVDQSDALLLSACNCIGQAAYDNQSVAAYLCEWLKTIHVMEKERLTAPVWREKVKERYAFDPLKPKDESTGELLTGEDMLFLVADNTCQGDPEDASRKILQDFRSGRMGPICLQLAPETEGDDGQLAVPIGASRITENFVSRREEREQQQQERARMAVETAKERGLELPPIVENPDKNDDDQDIGKGMFDGW</sequence>
<reference evidence="5" key="1">
    <citation type="submission" date="2023-08" db="EMBL/GenBank/DDBJ databases">
        <authorList>
            <person name="Audoor S."/>
            <person name="Bilcke G."/>
        </authorList>
    </citation>
    <scope>NUCLEOTIDE SEQUENCE</scope>
</reference>
<dbReference type="InterPro" id="IPR027417">
    <property type="entry name" value="P-loop_NTPase"/>
</dbReference>
<evidence type="ECO:0000256" key="3">
    <source>
        <dbReference type="SAM" id="MobiDB-lite"/>
    </source>
</evidence>
<feature type="region of interest" description="Disordered" evidence="3">
    <location>
        <begin position="459"/>
        <end position="511"/>
    </location>
</feature>
<dbReference type="Gene3D" id="3.40.50.300">
    <property type="entry name" value="P-loop containing nucleotide triphosphate hydrolases"/>
    <property type="match status" value="1"/>
</dbReference>
<gene>
    <name evidence="5" type="ORF">CYCCA115_LOCUS18717</name>
</gene>
<dbReference type="Pfam" id="PF01926">
    <property type="entry name" value="MMR_HSR1"/>
    <property type="match status" value="1"/>
</dbReference>
<dbReference type="EMBL" id="CAKOGP040002058">
    <property type="protein sequence ID" value="CAJ1960410.1"/>
    <property type="molecule type" value="Genomic_DNA"/>
</dbReference>
<dbReference type="GO" id="GO:0005739">
    <property type="term" value="C:mitochondrion"/>
    <property type="evidence" value="ECO:0007669"/>
    <property type="project" value="TreeGrafter"/>
</dbReference>
<protein>
    <recommendedName>
        <fullName evidence="4">G domain-containing protein</fullName>
    </recommendedName>
</protein>